<sequence>MTYTIQISVRPLVEYVYRSGSIQAGFRTNSSMQEGTRIHQRIQQTYGEQDQRELLLKAELVYEELIFAIEGRCDGLIDRDGELMVDEIKSTALSLDSLENGYEVHWAQAVIYGYMIARERQQSVMHIQLTYVQVNSGEERRLQRTMDYNQLEDYVHQILKAYAPYARLMQEHERRRTESLAGLQFPFPSYRAGQRHLAGAVYKTVAEGQQLLAQAPTGIGKTISTLFPVMKAMENGDVRRIYYLTARTTTRTAAEEAFSLMASQGMHAHVVTLTAKDKICFKEEQGCDSGECSMCEGYYDRINDALLDLLGHETLITRSVIEQYARRHQVCPFEFSLDAAYAADAVICDYNYIFDPRISLKRIPEAVRSRSVLLVDEAHNLVDRAREMFSSELSKSQFLNLKRSFKTLNPAVAQTAGAINAHMLDLRKQSSDVGFSLWEGAPAALLELLEPFTAAAEEELLHPHEAGAEYAELLDTYFMAQNFQRIARLYDERYVTYAEASRSELRLKMLCRDPSQLLRQAAQGFRSTVFFSATLSPLHYYRDMLGATEDDYTLQVASPFHKEQLDVRLMPLSIRYRDRERSKGPIARMLLGLAEENGGNLLVFLPSHAYLREVYEAFVLLQPDADILVQSGQMSEEERDAFLAAFQPEPAQPLIGFAVLGGIFAEGVDLPGNRLNGVVIVGVGMPQIGVERNILRDYFSDTGRSGFNYAYVYPGMNKVQQAGGRLIRTETDTGVLVLVDDRFLQLPYAQLLPEAWQEYTLLTAGIRSDDDELEQAIDLNADL</sequence>
<name>A0ABT9CCL6_9BACL</name>
<keyword evidence="4" id="KW-0547">Nucleotide-binding</keyword>
<evidence type="ECO:0000256" key="1">
    <source>
        <dbReference type="ARBA" id="ARBA00022485"/>
    </source>
</evidence>
<evidence type="ECO:0000256" key="11">
    <source>
        <dbReference type="ARBA" id="ARBA00023014"/>
    </source>
</evidence>
<evidence type="ECO:0000256" key="6">
    <source>
        <dbReference type="ARBA" id="ARBA00022801"/>
    </source>
</evidence>
<comment type="caution">
    <text evidence="17">The sequence shown here is derived from an EMBL/GenBank/DDBJ whole genome shotgun (WGS) entry which is preliminary data.</text>
</comment>
<dbReference type="Gene3D" id="1.10.30.20">
    <property type="entry name" value="Bacterial XPD DNA helicase, FeS cluster domain"/>
    <property type="match status" value="1"/>
</dbReference>
<keyword evidence="9" id="KW-0067">ATP-binding</keyword>
<evidence type="ECO:0000256" key="8">
    <source>
        <dbReference type="ARBA" id="ARBA00022839"/>
    </source>
</evidence>
<keyword evidence="14" id="KW-0413">Isomerase</keyword>
<organism evidence="17 18">
    <name type="scientific">Paenibacillus lacisoli</name>
    <dbReference type="NCBI Taxonomy" id="3064525"/>
    <lineage>
        <taxon>Bacteria</taxon>
        <taxon>Bacillati</taxon>
        <taxon>Bacillota</taxon>
        <taxon>Bacilli</taxon>
        <taxon>Bacillales</taxon>
        <taxon>Paenibacillaceae</taxon>
        <taxon>Paenibacillus</taxon>
    </lineage>
</organism>
<keyword evidence="1" id="KW-0004">4Fe-4S</keyword>
<keyword evidence="13" id="KW-0234">DNA repair</keyword>
<accession>A0ABT9CCL6</accession>
<dbReference type="InterPro" id="IPR010614">
    <property type="entry name" value="RAD3-like_helicase_DEAD"/>
</dbReference>
<keyword evidence="11" id="KW-0411">Iron-sulfur</keyword>
<dbReference type="Gene3D" id="1.10.275.40">
    <property type="match status" value="1"/>
</dbReference>
<dbReference type="InterPro" id="IPR038726">
    <property type="entry name" value="PDDEXK_AddAB-type"/>
</dbReference>
<dbReference type="InterPro" id="IPR045028">
    <property type="entry name" value="DinG/Rad3-like"/>
</dbReference>
<evidence type="ECO:0000256" key="4">
    <source>
        <dbReference type="ARBA" id="ARBA00022741"/>
    </source>
</evidence>
<evidence type="ECO:0000256" key="15">
    <source>
        <dbReference type="ARBA" id="ARBA00038058"/>
    </source>
</evidence>
<dbReference type="SUPFAM" id="SSF52540">
    <property type="entry name" value="P-loop containing nucleoside triphosphate hydrolases"/>
    <property type="match status" value="1"/>
</dbReference>
<dbReference type="Pfam" id="PF00270">
    <property type="entry name" value="DEAD"/>
    <property type="match status" value="1"/>
</dbReference>
<keyword evidence="7 17" id="KW-0347">Helicase</keyword>
<dbReference type="Pfam" id="PF06733">
    <property type="entry name" value="DEAD_2"/>
    <property type="match status" value="1"/>
</dbReference>
<keyword evidence="18" id="KW-1185">Reference proteome</keyword>
<evidence type="ECO:0000256" key="12">
    <source>
        <dbReference type="ARBA" id="ARBA00023125"/>
    </source>
</evidence>
<dbReference type="Pfam" id="PF13307">
    <property type="entry name" value="Helicase_C_2"/>
    <property type="match status" value="1"/>
</dbReference>
<keyword evidence="3" id="KW-0479">Metal-binding</keyword>
<keyword evidence="2" id="KW-0540">Nuclease</keyword>
<dbReference type="Gene3D" id="3.90.320.10">
    <property type="match status" value="1"/>
</dbReference>
<comment type="similarity">
    <text evidence="15">Belongs to the helicase family. DinG subfamily.</text>
</comment>
<gene>
    <name evidence="17" type="ORF">Q5741_08210</name>
</gene>
<evidence type="ECO:0000259" key="16">
    <source>
        <dbReference type="PROSITE" id="PS51193"/>
    </source>
</evidence>
<dbReference type="Proteomes" id="UP001240171">
    <property type="component" value="Unassembled WGS sequence"/>
</dbReference>
<keyword evidence="5" id="KW-0227">DNA damage</keyword>
<evidence type="ECO:0000256" key="9">
    <source>
        <dbReference type="ARBA" id="ARBA00022840"/>
    </source>
</evidence>
<keyword evidence="6" id="KW-0378">Hydrolase</keyword>
<dbReference type="SMART" id="SM00488">
    <property type="entry name" value="DEXDc2"/>
    <property type="match status" value="1"/>
</dbReference>
<dbReference type="InterPro" id="IPR042493">
    <property type="entry name" value="XPD_DNA_FeS"/>
</dbReference>
<keyword evidence="12" id="KW-0238">DNA-binding</keyword>
<dbReference type="Pfam" id="PF12705">
    <property type="entry name" value="PDDEXK_1"/>
    <property type="match status" value="1"/>
</dbReference>
<dbReference type="InterPro" id="IPR006554">
    <property type="entry name" value="Helicase-like_DEXD_c2"/>
</dbReference>
<dbReference type="InterPro" id="IPR006555">
    <property type="entry name" value="ATP-dep_Helicase_C"/>
</dbReference>
<evidence type="ECO:0000256" key="7">
    <source>
        <dbReference type="ARBA" id="ARBA00022806"/>
    </source>
</evidence>
<evidence type="ECO:0000256" key="5">
    <source>
        <dbReference type="ARBA" id="ARBA00022763"/>
    </source>
</evidence>
<dbReference type="SMART" id="SM00491">
    <property type="entry name" value="HELICc2"/>
    <property type="match status" value="1"/>
</dbReference>
<dbReference type="GO" id="GO:0004386">
    <property type="term" value="F:helicase activity"/>
    <property type="evidence" value="ECO:0007669"/>
    <property type="project" value="UniProtKB-KW"/>
</dbReference>
<evidence type="ECO:0000256" key="2">
    <source>
        <dbReference type="ARBA" id="ARBA00022722"/>
    </source>
</evidence>
<evidence type="ECO:0000256" key="13">
    <source>
        <dbReference type="ARBA" id="ARBA00023204"/>
    </source>
</evidence>
<dbReference type="RefSeq" id="WP_305023819.1">
    <property type="nucleotide sequence ID" value="NZ_JAUQTB010000003.1"/>
</dbReference>
<protein>
    <submittedName>
        <fullName evidence="17">Helicase C-terminal domain-containing protein</fullName>
    </submittedName>
</protein>
<evidence type="ECO:0000256" key="3">
    <source>
        <dbReference type="ARBA" id="ARBA00022723"/>
    </source>
</evidence>
<dbReference type="InterPro" id="IPR011545">
    <property type="entry name" value="DEAD/DEAH_box_helicase_dom"/>
</dbReference>
<dbReference type="PANTHER" id="PTHR11472:SF34">
    <property type="entry name" value="REGULATOR OF TELOMERE ELONGATION HELICASE 1"/>
    <property type="match status" value="1"/>
</dbReference>
<keyword evidence="8" id="KW-0269">Exonuclease</keyword>
<evidence type="ECO:0000313" key="17">
    <source>
        <dbReference type="EMBL" id="MDO7906399.1"/>
    </source>
</evidence>
<reference evidence="17 18" key="1">
    <citation type="submission" date="2023-07" db="EMBL/GenBank/DDBJ databases">
        <title>Paenibacillus sp. JX-17 nov. isolated from soil.</title>
        <authorList>
            <person name="Wan Y."/>
            <person name="Liu B."/>
        </authorList>
    </citation>
    <scope>NUCLEOTIDE SEQUENCE [LARGE SCALE GENOMIC DNA]</scope>
    <source>
        <strain evidence="17 18">JX-17</strain>
    </source>
</reference>
<proteinExistence type="inferred from homology"/>
<dbReference type="PANTHER" id="PTHR11472">
    <property type="entry name" value="DNA REPAIR DEAD HELICASE RAD3/XP-D SUBFAMILY MEMBER"/>
    <property type="match status" value="1"/>
</dbReference>
<dbReference type="PROSITE" id="PS51193">
    <property type="entry name" value="HELICASE_ATP_BIND_2"/>
    <property type="match status" value="1"/>
</dbReference>
<evidence type="ECO:0000256" key="10">
    <source>
        <dbReference type="ARBA" id="ARBA00023004"/>
    </source>
</evidence>
<keyword evidence="10" id="KW-0408">Iron</keyword>
<dbReference type="InterPro" id="IPR014013">
    <property type="entry name" value="Helic_SF1/SF2_ATP-bd_DinG/Rad3"/>
</dbReference>
<dbReference type="InterPro" id="IPR027417">
    <property type="entry name" value="P-loop_NTPase"/>
</dbReference>
<evidence type="ECO:0000256" key="14">
    <source>
        <dbReference type="ARBA" id="ARBA00023235"/>
    </source>
</evidence>
<feature type="domain" description="Helicase ATP-binding" evidence="16">
    <location>
        <begin position="180"/>
        <end position="431"/>
    </location>
</feature>
<evidence type="ECO:0000313" key="18">
    <source>
        <dbReference type="Proteomes" id="UP001240171"/>
    </source>
</evidence>
<dbReference type="Gene3D" id="3.40.50.300">
    <property type="entry name" value="P-loop containing nucleotide triphosphate hydrolases"/>
    <property type="match status" value="2"/>
</dbReference>
<dbReference type="InterPro" id="IPR011604">
    <property type="entry name" value="PDDEXK-like_dom_sf"/>
</dbReference>
<dbReference type="EMBL" id="JAUQTB010000003">
    <property type="protein sequence ID" value="MDO7906399.1"/>
    <property type="molecule type" value="Genomic_DNA"/>
</dbReference>